<dbReference type="Proteomes" id="UP000298061">
    <property type="component" value="Unassembled WGS sequence"/>
</dbReference>
<comment type="caution">
    <text evidence="6">The sequence shown here is derived from an EMBL/GenBank/DDBJ whole genome shotgun (WGS) entry which is preliminary data.</text>
</comment>
<evidence type="ECO:0000313" key="6">
    <source>
        <dbReference type="EMBL" id="TFY81038.1"/>
    </source>
</evidence>
<name>A0A4Z0A5R8_9AGAM</name>
<dbReference type="InterPro" id="IPR003653">
    <property type="entry name" value="Peptidase_C48_C"/>
</dbReference>
<dbReference type="GO" id="GO:0008234">
    <property type="term" value="F:cysteine-type peptidase activity"/>
    <property type="evidence" value="ECO:0007669"/>
    <property type="project" value="InterPro"/>
</dbReference>
<dbReference type="AlphaFoldDB" id="A0A4Z0A5R8"/>
<keyword evidence="2" id="KW-0645">Protease</keyword>
<evidence type="ECO:0000256" key="3">
    <source>
        <dbReference type="ARBA" id="ARBA00022801"/>
    </source>
</evidence>
<accession>A0A4Z0A5R8</accession>
<dbReference type="Gene3D" id="3.40.395.10">
    <property type="entry name" value="Adenoviral Proteinase, Chain A"/>
    <property type="match status" value="1"/>
</dbReference>
<feature type="compositionally biased region" description="Acidic residues" evidence="4">
    <location>
        <begin position="181"/>
        <end position="194"/>
    </location>
</feature>
<evidence type="ECO:0000259" key="5">
    <source>
        <dbReference type="PROSITE" id="PS50600"/>
    </source>
</evidence>
<feature type="region of interest" description="Disordered" evidence="4">
    <location>
        <begin position="279"/>
        <end position="310"/>
    </location>
</feature>
<protein>
    <recommendedName>
        <fullName evidence="5">Ubiquitin-like protease family profile domain-containing protein</fullName>
    </recommendedName>
</protein>
<keyword evidence="7" id="KW-1185">Reference proteome</keyword>
<organism evidence="6 7">
    <name type="scientific">Hericium alpestre</name>
    <dbReference type="NCBI Taxonomy" id="135208"/>
    <lineage>
        <taxon>Eukaryota</taxon>
        <taxon>Fungi</taxon>
        <taxon>Dikarya</taxon>
        <taxon>Basidiomycota</taxon>
        <taxon>Agaricomycotina</taxon>
        <taxon>Agaricomycetes</taxon>
        <taxon>Russulales</taxon>
        <taxon>Hericiaceae</taxon>
        <taxon>Hericium</taxon>
    </lineage>
</organism>
<gene>
    <name evidence="6" type="ORF">EWM64_g2977</name>
</gene>
<feature type="compositionally biased region" description="Basic and acidic residues" evidence="4">
    <location>
        <begin position="298"/>
        <end position="310"/>
    </location>
</feature>
<feature type="compositionally biased region" description="Basic and acidic residues" evidence="4">
    <location>
        <begin position="246"/>
        <end position="258"/>
    </location>
</feature>
<reference evidence="6 7" key="1">
    <citation type="submission" date="2019-02" db="EMBL/GenBank/DDBJ databases">
        <title>Genome sequencing of the rare red list fungi Hericium alpestre (H. flagellum).</title>
        <authorList>
            <person name="Buettner E."/>
            <person name="Kellner H."/>
        </authorList>
    </citation>
    <scope>NUCLEOTIDE SEQUENCE [LARGE SCALE GENOMIC DNA]</scope>
    <source>
        <strain evidence="6 7">DSM 108284</strain>
    </source>
</reference>
<dbReference type="PROSITE" id="PS50600">
    <property type="entry name" value="ULP_PROTEASE"/>
    <property type="match status" value="1"/>
</dbReference>
<dbReference type="GO" id="GO:0019783">
    <property type="term" value="F:ubiquitin-like protein peptidase activity"/>
    <property type="evidence" value="ECO:0007669"/>
    <property type="project" value="UniProtKB-ARBA"/>
</dbReference>
<feature type="region of interest" description="Disordered" evidence="4">
    <location>
        <begin position="181"/>
        <end position="266"/>
    </location>
</feature>
<keyword evidence="3" id="KW-0378">Hydrolase</keyword>
<evidence type="ECO:0000256" key="4">
    <source>
        <dbReference type="SAM" id="MobiDB-lite"/>
    </source>
</evidence>
<dbReference type="GO" id="GO:0006508">
    <property type="term" value="P:proteolysis"/>
    <property type="evidence" value="ECO:0007669"/>
    <property type="project" value="UniProtKB-KW"/>
</dbReference>
<evidence type="ECO:0000313" key="7">
    <source>
        <dbReference type="Proteomes" id="UP000298061"/>
    </source>
</evidence>
<dbReference type="EMBL" id="SFCI01000257">
    <property type="protein sequence ID" value="TFY81038.1"/>
    <property type="molecule type" value="Genomic_DNA"/>
</dbReference>
<proteinExistence type="inferred from homology"/>
<dbReference type="STRING" id="135208.A0A4Z0A5R8"/>
<evidence type="ECO:0000256" key="2">
    <source>
        <dbReference type="ARBA" id="ARBA00022670"/>
    </source>
</evidence>
<evidence type="ECO:0000256" key="1">
    <source>
        <dbReference type="ARBA" id="ARBA00005234"/>
    </source>
</evidence>
<dbReference type="InterPro" id="IPR038765">
    <property type="entry name" value="Papain-like_cys_pep_sf"/>
</dbReference>
<dbReference type="SUPFAM" id="SSF54001">
    <property type="entry name" value="Cysteine proteinases"/>
    <property type="match status" value="1"/>
</dbReference>
<feature type="domain" description="Ubiquitin-like protease family profile" evidence="5">
    <location>
        <begin position="1"/>
        <end position="123"/>
    </location>
</feature>
<dbReference type="OrthoDB" id="2979847at2759"/>
<comment type="similarity">
    <text evidence="1">Belongs to the peptidase C48 family.</text>
</comment>
<sequence length="310" mass="34243">MDNVFVLDPLFAKKLLQDESANFSDAWVKRIAEDFTTGRRKCVLGTILVNGNHWITYLIDFENQLLSFGNSFAIGPSKSVIGTFSAWLSKISDKEVWVGTLTCARQKDNISCAILVFNAIEHLLNAEEHPLLDKAGSIELSRLEKMRDALAHHLDVFPHDFSLNETVTHTDDGALEALPVEEESSVQDADQDSEPAEHDAMSVGTHSDGHDSSTNSVGSADDGASDMDGSEEKDSCESEADISESEAAKSDAASHKTDQPSNLCNRSIRDFFQPVLDKEAWQKEEQYGSESTTRSARKRELISQRERSGM</sequence>